<dbReference type="SUPFAM" id="SSF75632">
    <property type="entry name" value="Cullin homology domain"/>
    <property type="match status" value="1"/>
</dbReference>
<feature type="domain" description="Cullin family profile" evidence="6">
    <location>
        <begin position="414"/>
        <end position="644"/>
    </location>
</feature>
<dbReference type="InterPro" id="IPR016157">
    <property type="entry name" value="Cullin_CS"/>
</dbReference>
<dbReference type="GO" id="GO:0031625">
    <property type="term" value="F:ubiquitin protein ligase binding"/>
    <property type="evidence" value="ECO:0007669"/>
    <property type="project" value="InterPro"/>
</dbReference>
<dbReference type="GO" id="GO:0005737">
    <property type="term" value="C:cytoplasm"/>
    <property type="evidence" value="ECO:0007669"/>
    <property type="project" value="UniProtKB-ARBA"/>
</dbReference>
<dbReference type="FunCoup" id="A0A167R0Y8">
    <property type="interactions" value="663"/>
</dbReference>
<dbReference type="STRING" id="763407.A0A167R0Y8"/>
<sequence length="774" mass="89247">MSYRKIRIKPPTRLPNVDREQEYEDGFKLLSQAYIEIFRKNAKILSYEVLYRTAYNLTFQQFGEKLYFGVKDVIANYLEAKAEGAIVPAFVNTSSTKESSAAGSDSSAMFMNTVKLVWDDYVTALTMIRMTLKYLDDRLPKYNLPNVTDMGLDLFRDRVIRSDKYPIQAQLIAAMLNQIQLERHGDVIDRSVIKAAVSMLSELTDPTTKESVYIVDFENKYLETSAAFYQIESEVLSTSYDAPEFMRKVERRLEEEYERTIHCLSLVTEPKIRHIVETHLITDNLKTVIKMKNSGLDSMLNADKYGDLLRMYKLFSRVSAGLNELRTAMMAYILRIGAEINRSIAADIGDMNKPKSVAEKSAVGGAQVAIRWVEQVLNLQEKFDRILEFAVNNDKSFQTVFNEAFESFINDNTKSAEFISLFIDENLKKGLKGKSEDEVDDILGKTITLFRFLRDKDVFERYYKQHLAKRLLFNRSVSDDAERGMLAKLKRECGYQFTNKLEGMFNDIKLSAEMDVQFKDFSDRQPFVDVGVTVLTSTFWPMNISSSPKCNMPQVILGACESFEKFYFDRHSGRRLTWQPQMGTADIRATFKSCRPMLNLSTFAMIVLLLFNDIHEDNGLSLEEIKGQTQIPEAELKRTLQSLACAKYKVLTRNSKGREIHPGDIFYFNTSFSTNLAKIKIQTVASKVESEGERKNTQDKVDEERKHQIEAAIVRIMKDRKSMEHNLLIAEVTKQLTPRFLPNPVMIKKRVEALIDREYLERSSEDRRSYRYLA</sequence>
<dbReference type="RefSeq" id="XP_018298637.1">
    <property type="nucleotide sequence ID" value="XM_018429274.1"/>
</dbReference>
<evidence type="ECO:0000256" key="1">
    <source>
        <dbReference type="ARBA" id="ARBA00006019"/>
    </source>
</evidence>
<dbReference type="FunFam" id="1.20.1310.10:FF:000002">
    <property type="entry name" value="cullin-3 isoform X1"/>
    <property type="match status" value="1"/>
</dbReference>
<keyword evidence="8" id="KW-1185">Reference proteome</keyword>
<dbReference type="InterPro" id="IPR036390">
    <property type="entry name" value="WH_DNA-bd_sf"/>
</dbReference>
<reference evidence="8" key="1">
    <citation type="submission" date="2015-06" db="EMBL/GenBank/DDBJ databases">
        <title>Expansion of signal transduction pathways in fungi by whole-genome duplication.</title>
        <authorList>
            <consortium name="DOE Joint Genome Institute"/>
            <person name="Corrochano L.M."/>
            <person name="Kuo A."/>
            <person name="Marcet-Houben M."/>
            <person name="Polaino S."/>
            <person name="Salamov A."/>
            <person name="Villalobos J.M."/>
            <person name="Alvarez M.I."/>
            <person name="Avalos J."/>
            <person name="Benito E.P."/>
            <person name="Benoit I."/>
            <person name="Burger G."/>
            <person name="Camino L.P."/>
            <person name="Canovas D."/>
            <person name="Cerda-Olmedo E."/>
            <person name="Cheng J.-F."/>
            <person name="Dominguez A."/>
            <person name="Elias M."/>
            <person name="Eslava A.P."/>
            <person name="Glaser F."/>
            <person name="Grimwood J."/>
            <person name="Gutierrez G."/>
            <person name="Heitman J."/>
            <person name="Henrissat B."/>
            <person name="Iturriaga E.A."/>
            <person name="Lang B.F."/>
            <person name="Lavin J.L."/>
            <person name="Lee S."/>
            <person name="Li W."/>
            <person name="Lindquist E."/>
            <person name="Lopez-Garcia S."/>
            <person name="Luque E.M."/>
            <person name="Marcos A.T."/>
            <person name="Martin J."/>
            <person name="McCluskey K."/>
            <person name="Medina H.R."/>
            <person name="Miralles-Duran A."/>
            <person name="Miyazaki A."/>
            <person name="Munoz-Torres E."/>
            <person name="Oguiza J.A."/>
            <person name="Ohm R."/>
            <person name="Olmedo M."/>
            <person name="Orejas M."/>
            <person name="Ortiz-Castellanos L."/>
            <person name="Pisabarro A.G."/>
            <person name="Rodriguez-Romero J."/>
            <person name="Ruiz-Herrera J."/>
            <person name="Ruiz-Vazquez R."/>
            <person name="Sanz C."/>
            <person name="Schackwitz W."/>
            <person name="Schmutz J."/>
            <person name="Shahriari M."/>
            <person name="Shelest E."/>
            <person name="Silva-Franco F."/>
            <person name="Soanes D."/>
            <person name="Syed K."/>
            <person name="Tagua V.G."/>
            <person name="Talbot N.J."/>
            <person name="Thon M."/>
            <person name="De vries R.P."/>
            <person name="Wiebenga A."/>
            <person name="Yadav J.S."/>
            <person name="Braun E.L."/>
            <person name="Baker S."/>
            <person name="Garre V."/>
            <person name="Horwitz B."/>
            <person name="Torres-Martinez S."/>
            <person name="Idnurm A."/>
            <person name="Herrera-Estrella A."/>
            <person name="Gabaldon T."/>
            <person name="Grigoriev I.V."/>
        </authorList>
    </citation>
    <scope>NUCLEOTIDE SEQUENCE [LARGE SCALE GENOMIC DNA]</scope>
    <source>
        <strain evidence="8">NRRL 1555(-)</strain>
    </source>
</reference>
<dbReference type="GO" id="GO:0007165">
    <property type="term" value="P:signal transduction"/>
    <property type="evidence" value="ECO:0007669"/>
    <property type="project" value="UniProtKB-ARBA"/>
</dbReference>
<dbReference type="SUPFAM" id="SSF46785">
    <property type="entry name" value="Winged helix' DNA-binding domain"/>
    <property type="match status" value="1"/>
</dbReference>
<dbReference type="GO" id="GO:0006950">
    <property type="term" value="P:response to stress"/>
    <property type="evidence" value="ECO:0007669"/>
    <property type="project" value="UniProtKB-ARBA"/>
</dbReference>
<dbReference type="PROSITE" id="PS50069">
    <property type="entry name" value="CULLIN_2"/>
    <property type="match status" value="1"/>
</dbReference>
<evidence type="ECO:0000259" key="6">
    <source>
        <dbReference type="PROSITE" id="PS50069"/>
    </source>
</evidence>
<evidence type="ECO:0000256" key="2">
    <source>
        <dbReference type="ARBA" id="ARBA00022499"/>
    </source>
</evidence>
<dbReference type="Pfam" id="PF00888">
    <property type="entry name" value="Cullin"/>
    <property type="match status" value="1"/>
</dbReference>
<dbReference type="GO" id="GO:0000278">
    <property type="term" value="P:mitotic cell cycle"/>
    <property type="evidence" value="ECO:0007669"/>
    <property type="project" value="UniProtKB-ARBA"/>
</dbReference>
<proteinExistence type="inferred from homology"/>
<dbReference type="SMART" id="SM00182">
    <property type="entry name" value="CULLIN"/>
    <property type="match status" value="1"/>
</dbReference>
<evidence type="ECO:0000313" key="7">
    <source>
        <dbReference type="EMBL" id="OAD80597.1"/>
    </source>
</evidence>
<evidence type="ECO:0000256" key="3">
    <source>
        <dbReference type="ARBA" id="ARBA00022843"/>
    </source>
</evidence>
<dbReference type="SUPFAM" id="SSF74788">
    <property type="entry name" value="Cullin repeat-like"/>
    <property type="match status" value="1"/>
</dbReference>
<accession>A0A167R0Y8</accession>
<dbReference type="InParanoid" id="A0A167R0Y8"/>
<dbReference type="InterPro" id="IPR036388">
    <property type="entry name" value="WH-like_DNA-bd_sf"/>
</dbReference>
<dbReference type="InterPro" id="IPR016159">
    <property type="entry name" value="Cullin_repeat-like_dom_sf"/>
</dbReference>
<dbReference type="Pfam" id="PF10557">
    <property type="entry name" value="Cullin_Nedd8"/>
    <property type="match status" value="1"/>
</dbReference>
<evidence type="ECO:0000256" key="5">
    <source>
        <dbReference type="RuleBase" id="RU003829"/>
    </source>
</evidence>
<protein>
    <submittedName>
        <fullName evidence="7">Cullin</fullName>
    </submittedName>
</protein>
<dbReference type="FunFam" id="1.10.10.10:FF:000091">
    <property type="entry name" value="Cullin 3"/>
    <property type="match status" value="1"/>
</dbReference>
<name>A0A167R0Y8_PHYB8</name>
<dbReference type="FunFam" id="1.20.1310.10:FF:000001">
    <property type="entry name" value="Cullin 3"/>
    <property type="match status" value="1"/>
</dbReference>
<dbReference type="Pfam" id="PF26557">
    <property type="entry name" value="Cullin_AB"/>
    <property type="match status" value="1"/>
</dbReference>
<dbReference type="SMART" id="SM00884">
    <property type="entry name" value="Cullin_Nedd8"/>
    <property type="match status" value="1"/>
</dbReference>
<dbReference type="GeneID" id="28990180"/>
<dbReference type="GO" id="GO:0010468">
    <property type="term" value="P:regulation of gene expression"/>
    <property type="evidence" value="ECO:0007669"/>
    <property type="project" value="UniProtKB-ARBA"/>
</dbReference>
<dbReference type="InterPro" id="IPR019559">
    <property type="entry name" value="Cullin_neddylation_domain"/>
</dbReference>
<dbReference type="GO" id="GO:0031461">
    <property type="term" value="C:cullin-RING ubiquitin ligase complex"/>
    <property type="evidence" value="ECO:0007669"/>
    <property type="project" value="InterPro"/>
</dbReference>
<evidence type="ECO:0000256" key="4">
    <source>
        <dbReference type="PROSITE-ProRule" id="PRU00330"/>
    </source>
</evidence>
<dbReference type="PANTHER" id="PTHR11932">
    <property type="entry name" value="CULLIN"/>
    <property type="match status" value="1"/>
</dbReference>
<dbReference type="GO" id="GO:0080090">
    <property type="term" value="P:regulation of primary metabolic process"/>
    <property type="evidence" value="ECO:0007669"/>
    <property type="project" value="UniProtKB-ARBA"/>
</dbReference>
<comment type="similarity">
    <text evidence="1 4 5">Belongs to the cullin family.</text>
</comment>
<dbReference type="VEuPathDB" id="FungiDB:PHYBLDRAFT_129269"/>
<dbReference type="GO" id="GO:0006915">
    <property type="term" value="P:apoptotic process"/>
    <property type="evidence" value="ECO:0007669"/>
    <property type="project" value="UniProtKB-ARBA"/>
</dbReference>
<dbReference type="Gene3D" id="1.20.1310.10">
    <property type="entry name" value="Cullin Repeats"/>
    <property type="match status" value="4"/>
</dbReference>
<organism evidence="7 8">
    <name type="scientific">Phycomyces blakesleeanus (strain ATCC 8743b / DSM 1359 / FGSC 10004 / NBRC 33097 / NRRL 1555)</name>
    <dbReference type="NCBI Taxonomy" id="763407"/>
    <lineage>
        <taxon>Eukaryota</taxon>
        <taxon>Fungi</taxon>
        <taxon>Fungi incertae sedis</taxon>
        <taxon>Mucoromycota</taxon>
        <taxon>Mucoromycotina</taxon>
        <taxon>Mucoromycetes</taxon>
        <taxon>Mucorales</taxon>
        <taxon>Phycomycetaceae</taxon>
        <taxon>Phycomyces</taxon>
    </lineage>
</organism>
<dbReference type="EMBL" id="KV440971">
    <property type="protein sequence ID" value="OAD80597.1"/>
    <property type="molecule type" value="Genomic_DNA"/>
</dbReference>
<dbReference type="InterPro" id="IPR036317">
    <property type="entry name" value="Cullin_homology_sf"/>
</dbReference>
<dbReference type="AlphaFoldDB" id="A0A167R0Y8"/>
<dbReference type="Proteomes" id="UP000077315">
    <property type="component" value="Unassembled WGS sequence"/>
</dbReference>
<keyword evidence="2" id="KW-1017">Isopeptide bond</keyword>
<dbReference type="Gene3D" id="3.30.230.130">
    <property type="entry name" value="Cullin, Chain C, Domain 2"/>
    <property type="match status" value="1"/>
</dbReference>
<keyword evidence="3" id="KW-0832">Ubl conjugation</keyword>
<evidence type="ECO:0000313" key="8">
    <source>
        <dbReference type="Proteomes" id="UP000077315"/>
    </source>
</evidence>
<dbReference type="PROSITE" id="PS01256">
    <property type="entry name" value="CULLIN_1"/>
    <property type="match status" value="1"/>
</dbReference>
<dbReference type="InterPro" id="IPR001373">
    <property type="entry name" value="Cullin_N"/>
</dbReference>
<dbReference type="InterPro" id="IPR059120">
    <property type="entry name" value="Cullin-like_AB"/>
</dbReference>
<gene>
    <name evidence="7" type="ORF">PHYBLDRAFT_129269</name>
</gene>
<dbReference type="InterPro" id="IPR045093">
    <property type="entry name" value="Cullin"/>
</dbReference>
<dbReference type="InterPro" id="IPR016158">
    <property type="entry name" value="Cullin_homology"/>
</dbReference>
<dbReference type="GO" id="GO:0043161">
    <property type="term" value="P:proteasome-mediated ubiquitin-dependent protein catabolic process"/>
    <property type="evidence" value="ECO:0007669"/>
    <property type="project" value="UniProtKB-ARBA"/>
</dbReference>
<dbReference type="Gene3D" id="1.10.10.10">
    <property type="entry name" value="Winged helix-like DNA-binding domain superfamily/Winged helix DNA-binding domain"/>
    <property type="match status" value="1"/>
</dbReference>
<dbReference type="OrthoDB" id="27073at2759"/>